<evidence type="ECO:0000256" key="5">
    <source>
        <dbReference type="ARBA" id="ARBA00022833"/>
    </source>
</evidence>
<dbReference type="Gene3D" id="1.25.40.10">
    <property type="entry name" value="Tetratricopeptide repeat domain"/>
    <property type="match status" value="1"/>
</dbReference>
<dbReference type="eggNOG" id="COG4783">
    <property type="taxonomic scope" value="Bacteria"/>
</dbReference>
<evidence type="ECO:0000256" key="9">
    <source>
        <dbReference type="SAM" id="SignalP"/>
    </source>
</evidence>
<keyword evidence="3" id="KW-0479">Metal-binding</keyword>
<keyword evidence="6" id="KW-0482">Metalloprotease</keyword>
<dbReference type="GO" id="GO:0016020">
    <property type="term" value="C:membrane"/>
    <property type="evidence" value="ECO:0007669"/>
    <property type="project" value="TreeGrafter"/>
</dbReference>
<evidence type="ECO:0000259" key="10">
    <source>
        <dbReference type="Pfam" id="PF01435"/>
    </source>
</evidence>
<feature type="domain" description="Peptidase M48" evidence="10">
    <location>
        <begin position="66"/>
        <end position="245"/>
    </location>
</feature>
<evidence type="ECO:0000313" key="11">
    <source>
        <dbReference type="EMBL" id="ADK85769.1"/>
    </source>
</evidence>
<keyword evidence="7" id="KW-0802">TPR repeat</keyword>
<evidence type="ECO:0000256" key="1">
    <source>
        <dbReference type="ARBA" id="ARBA00001947"/>
    </source>
</evidence>
<dbReference type="KEGG" id="dbr:Deba_2407"/>
<dbReference type="GO" id="GO:0051603">
    <property type="term" value="P:proteolysis involved in protein catabolic process"/>
    <property type="evidence" value="ECO:0007669"/>
    <property type="project" value="TreeGrafter"/>
</dbReference>
<dbReference type="SUPFAM" id="SSF48452">
    <property type="entry name" value="TPR-like"/>
    <property type="match status" value="1"/>
</dbReference>
<evidence type="ECO:0000256" key="7">
    <source>
        <dbReference type="PROSITE-ProRule" id="PRU00339"/>
    </source>
</evidence>
<dbReference type="RefSeq" id="WP_013259208.1">
    <property type="nucleotide sequence ID" value="NC_014365.1"/>
</dbReference>
<dbReference type="GO" id="GO:0046872">
    <property type="term" value="F:metal ion binding"/>
    <property type="evidence" value="ECO:0007669"/>
    <property type="project" value="UniProtKB-KW"/>
</dbReference>
<sequence length="503" mass="55997">MARRILVYLLAAALGLGALPCPPALALSLEEERKLGQQAYQEVVNAIPMVTDPEVVDYIQKLGAKLVAHLPEKEFEYRFYVADSSEMNAFAIPGGYIFFYRGMITSLDNEAELAGIMAHEMGHVWRRHIAKRMDKALPGSVLSMAGMVTGILLGALAGAPQLGSAITFGSMAGNIQQQLAFSRTDEAEADWAGHKIMTAAGYPGQEMAKTFRRMWRMEQQMGVNLPTYMRSHPQSPERMEAIENLVRRDPPYKGHFDNNRFDHVKLRLIALYDPPDTAADTLAAMAREKPGSPLPLYGQALLSMRKRDYDQALRILDEMERKWPGDQDALKERGLCLVRVGRLDEAKSVLDAALTKDPGNPQILFAIGEAYAHSGQDDVAASAFRRVVQAQPENLEARRMLGTSLGRAGNLGEAALQLGLTFKQENNERLARYHLERAVSQLADRPELRQEAQKALNELNDPGEMEKRKRKPGPEQEEEQRDDPRAPWIGPGISGQRSAPRDF</sequence>
<evidence type="ECO:0000256" key="4">
    <source>
        <dbReference type="ARBA" id="ARBA00022801"/>
    </source>
</evidence>
<keyword evidence="4" id="KW-0378">Hydrolase</keyword>
<dbReference type="SMART" id="SM00028">
    <property type="entry name" value="TPR"/>
    <property type="match status" value="4"/>
</dbReference>
<keyword evidence="12" id="KW-1185">Reference proteome</keyword>
<feature type="region of interest" description="Disordered" evidence="8">
    <location>
        <begin position="444"/>
        <end position="503"/>
    </location>
</feature>
<reference evidence="11 12" key="1">
    <citation type="journal article" date="2010" name="Stand. Genomic Sci.">
        <title>Complete genome sequence of Desulfarculus baarsii type strain (2st14).</title>
        <authorList>
            <person name="Sun H."/>
            <person name="Spring S."/>
            <person name="Lapidus A."/>
            <person name="Davenport K."/>
            <person name="Del Rio T.G."/>
            <person name="Tice H."/>
            <person name="Nolan M."/>
            <person name="Copeland A."/>
            <person name="Cheng J.F."/>
            <person name="Lucas S."/>
            <person name="Tapia R."/>
            <person name="Goodwin L."/>
            <person name="Pitluck S."/>
            <person name="Ivanova N."/>
            <person name="Pagani I."/>
            <person name="Mavromatis K."/>
            <person name="Ovchinnikova G."/>
            <person name="Pati A."/>
            <person name="Chen A."/>
            <person name="Palaniappan K."/>
            <person name="Hauser L."/>
            <person name="Chang Y.J."/>
            <person name="Jeffries C.D."/>
            <person name="Detter J.C."/>
            <person name="Han C."/>
            <person name="Rohde M."/>
            <person name="Brambilla E."/>
            <person name="Goker M."/>
            <person name="Woyke T."/>
            <person name="Bristow J."/>
            <person name="Eisen J.A."/>
            <person name="Markowitz V."/>
            <person name="Hugenholtz P."/>
            <person name="Kyrpides N.C."/>
            <person name="Klenk H.P."/>
            <person name="Land M."/>
        </authorList>
    </citation>
    <scope>NUCLEOTIDE SEQUENCE [LARGE SCALE GENOMIC DNA]</scope>
    <source>
        <strain evidence="12">ATCC 33931 / DSM 2075 / LMG 7858 / VKM B-1802 / 2st14</strain>
    </source>
</reference>
<feature type="repeat" description="TPR" evidence="7">
    <location>
        <begin position="361"/>
        <end position="394"/>
    </location>
</feature>
<dbReference type="Pfam" id="PF13432">
    <property type="entry name" value="TPR_16"/>
    <property type="match status" value="2"/>
</dbReference>
<gene>
    <name evidence="11" type="ordered locus">Deba_2407</name>
</gene>
<dbReference type="PROSITE" id="PS50005">
    <property type="entry name" value="TPR"/>
    <property type="match status" value="2"/>
</dbReference>
<dbReference type="InterPro" id="IPR001915">
    <property type="entry name" value="Peptidase_M48"/>
</dbReference>
<protein>
    <submittedName>
        <fullName evidence="11">Peptidase M48 Ste24p</fullName>
    </submittedName>
</protein>
<dbReference type="InterPro" id="IPR051156">
    <property type="entry name" value="Mito/Outer_Membr_Metalloprot"/>
</dbReference>
<feature type="repeat" description="TPR" evidence="7">
    <location>
        <begin position="327"/>
        <end position="360"/>
    </location>
</feature>
<evidence type="ECO:0000256" key="3">
    <source>
        <dbReference type="ARBA" id="ARBA00022723"/>
    </source>
</evidence>
<dbReference type="Pfam" id="PF01435">
    <property type="entry name" value="Peptidase_M48"/>
    <property type="match status" value="1"/>
</dbReference>
<evidence type="ECO:0000256" key="6">
    <source>
        <dbReference type="ARBA" id="ARBA00023049"/>
    </source>
</evidence>
<dbReference type="Proteomes" id="UP000009047">
    <property type="component" value="Chromosome"/>
</dbReference>
<dbReference type="AlphaFoldDB" id="E1QJM6"/>
<dbReference type="HOGENOM" id="CLU_030556_2_0_7"/>
<dbReference type="PANTHER" id="PTHR22726:SF1">
    <property type="entry name" value="METALLOENDOPEPTIDASE OMA1, MITOCHONDRIAL"/>
    <property type="match status" value="1"/>
</dbReference>
<evidence type="ECO:0000256" key="8">
    <source>
        <dbReference type="SAM" id="MobiDB-lite"/>
    </source>
</evidence>
<dbReference type="PANTHER" id="PTHR22726">
    <property type="entry name" value="METALLOENDOPEPTIDASE OMA1"/>
    <property type="match status" value="1"/>
</dbReference>
<comment type="cofactor">
    <cofactor evidence="1">
        <name>Zn(2+)</name>
        <dbReference type="ChEBI" id="CHEBI:29105"/>
    </cofactor>
</comment>
<feature type="chain" id="PRO_5003150445" evidence="9">
    <location>
        <begin position="27"/>
        <end position="503"/>
    </location>
</feature>
<keyword evidence="2" id="KW-0645">Protease</keyword>
<dbReference type="InterPro" id="IPR011990">
    <property type="entry name" value="TPR-like_helical_dom_sf"/>
</dbReference>
<name>E1QJM6_DESB2</name>
<dbReference type="EMBL" id="CP002085">
    <property type="protein sequence ID" value="ADK85769.1"/>
    <property type="molecule type" value="Genomic_DNA"/>
</dbReference>
<dbReference type="GO" id="GO:0004222">
    <property type="term" value="F:metalloendopeptidase activity"/>
    <property type="evidence" value="ECO:0007669"/>
    <property type="project" value="InterPro"/>
</dbReference>
<keyword evidence="9" id="KW-0732">Signal</keyword>
<feature type="signal peptide" evidence="9">
    <location>
        <begin position="1"/>
        <end position="26"/>
    </location>
</feature>
<proteinExistence type="predicted"/>
<dbReference type="Gene3D" id="3.30.2010.10">
    <property type="entry name" value="Metalloproteases ('zincins'), catalytic domain"/>
    <property type="match status" value="1"/>
</dbReference>
<evidence type="ECO:0000313" key="12">
    <source>
        <dbReference type="Proteomes" id="UP000009047"/>
    </source>
</evidence>
<dbReference type="InterPro" id="IPR019734">
    <property type="entry name" value="TPR_rpt"/>
</dbReference>
<keyword evidence="5" id="KW-0862">Zinc</keyword>
<organism evidence="11 12">
    <name type="scientific">Desulfarculus baarsii (strain ATCC 33931 / DSM 2075 / LMG 7858 / VKM B-1802 / 2st14)</name>
    <dbReference type="NCBI Taxonomy" id="644282"/>
    <lineage>
        <taxon>Bacteria</taxon>
        <taxon>Pseudomonadati</taxon>
        <taxon>Thermodesulfobacteriota</taxon>
        <taxon>Desulfarculia</taxon>
        <taxon>Desulfarculales</taxon>
        <taxon>Desulfarculaceae</taxon>
        <taxon>Desulfarculus</taxon>
    </lineage>
</organism>
<accession>E1QJM6</accession>
<dbReference type="STRING" id="644282.Deba_2407"/>
<dbReference type="CDD" id="cd07333">
    <property type="entry name" value="M48C_bepA_like"/>
    <property type="match status" value="1"/>
</dbReference>
<evidence type="ECO:0000256" key="2">
    <source>
        <dbReference type="ARBA" id="ARBA00022670"/>
    </source>
</evidence>
<dbReference type="OrthoDB" id="9810445at2"/>